<protein>
    <recommendedName>
        <fullName evidence="3">WIBG Mago-binding domain-containing protein</fullName>
    </recommendedName>
</protein>
<evidence type="ECO:0000256" key="1">
    <source>
        <dbReference type="SAM" id="MobiDB-lite"/>
    </source>
</evidence>
<name>A0A9P5N1L1_9AGAM</name>
<feature type="compositionally biased region" description="Polar residues" evidence="1">
    <location>
        <begin position="345"/>
        <end position="369"/>
    </location>
</feature>
<feature type="chain" id="PRO_5040431422" description="WIBG Mago-binding domain-containing protein" evidence="2">
    <location>
        <begin position="25"/>
        <end position="972"/>
    </location>
</feature>
<keyword evidence="2" id="KW-0732">Signal</keyword>
<feature type="region of interest" description="Disordered" evidence="1">
    <location>
        <begin position="330"/>
        <end position="369"/>
    </location>
</feature>
<keyword evidence="5" id="KW-1185">Reference proteome</keyword>
<dbReference type="Pfam" id="PF09282">
    <property type="entry name" value="Mago-bind"/>
    <property type="match status" value="1"/>
</dbReference>
<feature type="region of interest" description="Disordered" evidence="1">
    <location>
        <begin position="852"/>
        <end position="910"/>
    </location>
</feature>
<feature type="compositionally biased region" description="Polar residues" evidence="1">
    <location>
        <begin position="389"/>
        <end position="407"/>
    </location>
</feature>
<feature type="region of interest" description="Disordered" evidence="1">
    <location>
        <begin position="385"/>
        <end position="436"/>
    </location>
</feature>
<proteinExistence type="predicted"/>
<evidence type="ECO:0000259" key="3">
    <source>
        <dbReference type="SMART" id="SM01273"/>
    </source>
</evidence>
<gene>
    <name evidence="4" type="ORF">DFH94DRAFT_851839</name>
</gene>
<dbReference type="InterPro" id="IPR036348">
    <property type="entry name" value="WIBG_N_sf"/>
</dbReference>
<reference evidence="4" key="1">
    <citation type="submission" date="2019-10" db="EMBL/GenBank/DDBJ databases">
        <authorList>
            <consortium name="DOE Joint Genome Institute"/>
            <person name="Kuo A."/>
            <person name="Miyauchi S."/>
            <person name="Kiss E."/>
            <person name="Drula E."/>
            <person name="Kohler A."/>
            <person name="Sanchez-Garcia M."/>
            <person name="Andreopoulos B."/>
            <person name="Barry K.W."/>
            <person name="Bonito G."/>
            <person name="Buee M."/>
            <person name="Carver A."/>
            <person name="Chen C."/>
            <person name="Cichocki N."/>
            <person name="Clum A."/>
            <person name="Culley D."/>
            <person name="Crous P.W."/>
            <person name="Fauchery L."/>
            <person name="Girlanda M."/>
            <person name="Hayes R."/>
            <person name="Keri Z."/>
            <person name="LaButti K."/>
            <person name="Lipzen A."/>
            <person name="Lombard V."/>
            <person name="Magnuson J."/>
            <person name="Maillard F."/>
            <person name="Morin E."/>
            <person name="Murat C."/>
            <person name="Nolan M."/>
            <person name="Ohm R."/>
            <person name="Pangilinan J."/>
            <person name="Pereira M."/>
            <person name="Perotto S."/>
            <person name="Peter M."/>
            <person name="Riley R."/>
            <person name="Sitrit Y."/>
            <person name="Stielow B."/>
            <person name="Szollosi G."/>
            <person name="Zifcakova L."/>
            <person name="Stursova M."/>
            <person name="Spatafora J.W."/>
            <person name="Tedersoo L."/>
            <person name="Vaario L.-M."/>
            <person name="Yamada A."/>
            <person name="Yan M."/>
            <person name="Wang P."/>
            <person name="Xu J."/>
            <person name="Bruns T."/>
            <person name="Baldrian P."/>
            <person name="Vilgalys R."/>
            <person name="Henrissat B."/>
            <person name="Grigoriev I.V."/>
            <person name="Hibbett D."/>
            <person name="Nagy L.G."/>
            <person name="Martin F.M."/>
        </authorList>
    </citation>
    <scope>NUCLEOTIDE SEQUENCE</scope>
    <source>
        <strain evidence="4">Prilba</strain>
    </source>
</reference>
<feature type="signal peptide" evidence="2">
    <location>
        <begin position="1"/>
        <end position="24"/>
    </location>
</feature>
<reference evidence="4" key="2">
    <citation type="journal article" date="2020" name="Nat. Commun.">
        <title>Large-scale genome sequencing of mycorrhizal fungi provides insights into the early evolution of symbiotic traits.</title>
        <authorList>
            <person name="Miyauchi S."/>
            <person name="Kiss E."/>
            <person name="Kuo A."/>
            <person name="Drula E."/>
            <person name="Kohler A."/>
            <person name="Sanchez-Garcia M."/>
            <person name="Morin E."/>
            <person name="Andreopoulos B."/>
            <person name="Barry K.W."/>
            <person name="Bonito G."/>
            <person name="Buee M."/>
            <person name="Carver A."/>
            <person name="Chen C."/>
            <person name="Cichocki N."/>
            <person name="Clum A."/>
            <person name="Culley D."/>
            <person name="Crous P.W."/>
            <person name="Fauchery L."/>
            <person name="Girlanda M."/>
            <person name="Hayes R.D."/>
            <person name="Keri Z."/>
            <person name="LaButti K."/>
            <person name="Lipzen A."/>
            <person name="Lombard V."/>
            <person name="Magnuson J."/>
            <person name="Maillard F."/>
            <person name="Murat C."/>
            <person name="Nolan M."/>
            <person name="Ohm R.A."/>
            <person name="Pangilinan J."/>
            <person name="Pereira M.F."/>
            <person name="Perotto S."/>
            <person name="Peter M."/>
            <person name="Pfister S."/>
            <person name="Riley R."/>
            <person name="Sitrit Y."/>
            <person name="Stielow J.B."/>
            <person name="Szollosi G."/>
            <person name="Zifcakova L."/>
            <person name="Stursova M."/>
            <person name="Spatafora J.W."/>
            <person name="Tedersoo L."/>
            <person name="Vaario L.M."/>
            <person name="Yamada A."/>
            <person name="Yan M."/>
            <person name="Wang P."/>
            <person name="Xu J."/>
            <person name="Bruns T."/>
            <person name="Baldrian P."/>
            <person name="Vilgalys R."/>
            <person name="Dunand C."/>
            <person name="Henrissat B."/>
            <person name="Grigoriev I.V."/>
            <person name="Hibbett D."/>
            <person name="Nagy L.G."/>
            <person name="Martin F.M."/>
        </authorList>
    </citation>
    <scope>NUCLEOTIDE SEQUENCE</scope>
    <source>
        <strain evidence="4">Prilba</strain>
    </source>
</reference>
<dbReference type="AlphaFoldDB" id="A0A9P5N1L1"/>
<feature type="region of interest" description="Disordered" evidence="1">
    <location>
        <begin position="806"/>
        <end position="839"/>
    </location>
</feature>
<dbReference type="EMBL" id="WHVB01000004">
    <property type="protein sequence ID" value="KAF8484022.1"/>
    <property type="molecule type" value="Genomic_DNA"/>
</dbReference>
<comment type="caution">
    <text evidence="4">The sequence shown here is derived from an EMBL/GenBank/DDBJ whole genome shotgun (WGS) entry which is preliminary data.</text>
</comment>
<sequence>MLPFIVALIFAVGLPLMPSSLHRALHLPTLKFNFLSARHAPEQLLVSSPEPTLLLESSYSEASSDSGGSQYLVFPDISCQDCRDDATPAPTGLSLTEKQEYPQTSIWNTIHAQLLYQLAEATIIIILSFFAAAAFFPRHCLYTLLERLCTALFISRQYSPKAALSSFLQDVFSGLHRYWMENSVVKGQAPKSDADTSWLAALEVFADIAPGDCERSPSVSSVSVCVRQDHLDLVPLDKANLCFGRSSSVVSSTSLAQSTKISPPIDTICTPLLDVFTHSSHSEIDISGQEQPQYILGTIIERDPSHTAPPTVITETTNCYLDTPNAETFSHSGISPSRLLETPEPSINTSLPVSSHLHSSTGSLPSISMEDLNNSARRGIAAALPSEPSRGTQEASASDPSTNSCSSYGHEPLWNVAGTANPEPERFQSESDSTSSLRIFQGGRRRYKSDGVQVRADSCHLGDTAAPLAPAKVDATCAFWKCALQNGEGSVETVVKETSGSEYLPGSRGGPHIGGDKPELADGSPTVTDAALTGIVVTPEGMLVVPASQRLDGSLRREIRVRPGHTLREPLAEMYRPPAARRRTSTWDPYLSECTESPSTSLHPHDSLLHLTPKAMRQQLFVRHNNSPASLSDNWRRSGSGPTVEGTPSITALTLPSMEAKLSPVVVEAHERKSESTSLISTSPMITMVAQATAPVTNLVIPIQSVYRLSSRSAALGSSPTKNATETIKETTQASNSVSRDSYADRQPEEPSPTPCASTDTKGAGRRPLQDITRSMVPRPKAIECQAHTLPTTATGPTLATLKQATHASKEALKTPDPIGEGETRATAPPNSPRKRKPSVEPYALCAAEVLQPSDTPTPHHRHPRARRSAPHLGKYTHNSSSIKQQAKALRAAQTPDGSKRRRTRTASSRGVENWNFNVSWATPTIDSNGQIVLPAGMGWKGRSSVGAGAMTMTMAGQPQPQRQRQPTQVIV</sequence>
<dbReference type="SUPFAM" id="SSF101931">
    <property type="entry name" value="Pym (Within the bgcn gene intron protein, WIBG), N-terminal domain"/>
    <property type="match status" value="1"/>
</dbReference>
<feature type="compositionally biased region" description="Basic residues" evidence="1">
    <location>
        <begin position="859"/>
        <end position="870"/>
    </location>
</feature>
<organism evidence="4 5">
    <name type="scientific">Russula ochroleuca</name>
    <dbReference type="NCBI Taxonomy" id="152965"/>
    <lineage>
        <taxon>Eukaryota</taxon>
        <taxon>Fungi</taxon>
        <taxon>Dikarya</taxon>
        <taxon>Basidiomycota</taxon>
        <taxon>Agaricomycotina</taxon>
        <taxon>Agaricomycetes</taxon>
        <taxon>Russulales</taxon>
        <taxon>Russulaceae</taxon>
        <taxon>Russula</taxon>
    </lineage>
</organism>
<feature type="region of interest" description="Disordered" evidence="1">
    <location>
        <begin position="713"/>
        <end position="769"/>
    </location>
</feature>
<feature type="compositionally biased region" description="Polar residues" evidence="1">
    <location>
        <begin position="720"/>
        <end position="740"/>
    </location>
</feature>
<accession>A0A9P5N1L1</accession>
<evidence type="ECO:0000313" key="5">
    <source>
        <dbReference type="Proteomes" id="UP000759537"/>
    </source>
</evidence>
<dbReference type="OrthoDB" id="3221380at2759"/>
<evidence type="ECO:0000256" key="2">
    <source>
        <dbReference type="SAM" id="SignalP"/>
    </source>
</evidence>
<feature type="region of interest" description="Disordered" evidence="1">
    <location>
        <begin position="627"/>
        <end position="646"/>
    </location>
</feature>
<evidence type="ECO:0000313" key="4">
    <source>
        <dbReference type="EMBL" id="KAF8484022.1"/>
    </source>
</evidence>
<dbReference type="Proteomes" id="UP000759537">
    <property type="component" value="Unassembled WGS sequence"/>
</dbReference>
<dbReference type="InterPro" id="IPR015362">
    <property type="entry name" value="WIBG_mago-bd"/>
</dbReference>
<dbReference type="SMART" id="SM01273">
    <property type="entry name" value="Mago-bind"/>
    <property type="match status" value="1"/>
</dbReference>
<feature type="domain" description="WIBG Mago-binding" evidence="3">
    <location>
        <begin position="541"/>
        <end position="567"/>
    </location>
</feature>